<evidence type="ECO:0000313" key="2">
    <source>
        <dbReference type="EMBL" id="GHE39349.1"/>
    </source>
</evidence>
<proteinExistence type="predicted"/>
<evidence type="ECO:0000313" key="3">
    <source>
        <dbReference type="Proteomes" id="UP000608024"/>
    </source>
</evidence>
<evidence type="ECO:0000256" key="1">
    <source>
        <dbReference type="SAM" id="MobiDB-lite"/>
    </source>
</evidence>
<evidence type="ECO:0008006" key="4">
    <source>
        <dbReference type="Google" id="ProtNLM"/>
    </source>
</evidence>
<dbReference type="Gene3D" id="2.60.40.1120">
    <property type="entry name" value="Carboxypeptidase-like, regulatory domain"/>
    <property type="match status" value="1"/>
</dbReference>
<comment type="caution">
    <text evidence="2">The sequence shown here is derived from an EMBL/GenBank/DDBJ whole genome shotgun (WGS) entry which is preliminary data.</text>
</comment>
<dbReference type="InterPro" id="IPR013784">
    <property type="entry name" value="Carb-bd-like_fold"/>
</dbReference>
<feature type="region of interest" description="Disordered" evidence="1">
    <location>
        <begin position="67"/>
        <end position="91"/>
    </location>
</feature>
<dbReference type="SUPFAM" id="SSF49452">
    <property type="entry name" value="Starch-binding domain-like"/>
    <property type="match status" value="1"/>
</dbReference>
<sequence>MSGGDSAVEITGRVRDASGAPVPGAHVLFTDGPRPLPDIAAVTDAEGRFSLGAPTAGRYTLTCRADPLTGPPGTAEATVRVGPTPSATAPGPVRIELTLG</sequence>
<dbReference type="Pfam" id="PF13620">
    <property type="entry name" value="CarboxypepD_reg"/>
    <property type="match status" value="1"/>
</dbReference>
<name>A0A918Z7N9_9ACTN</name>
<reference evidence="2" key="1">
    <citation type="journal article" date="2014" name="Int. J. Syst. Evol. Microbiol.">
        <title>Complete genome sequence of Corynebacterium casei LMG S-19264T (=DSM 44701T), isolated from a smear-ripened cheese.</title>
        <authorList>
            <consortium name="US DOE Joint Genome Institute (JGI-PGF)"/>
            <person name="Walter F."/>
            <person name="Albersmeier A."/>
            <person name="Kalinowski J."/>
            <person name="Ruckert C."/>
        </authorList>
    </citation>
    <scope>NUCLEOTIDE SEQUENCE</scope>
    <source>
        <strain evidence="2">JCM 4784</strain>
    </source>
</reference>
<dbReference type="Proteomes" id="UP000608024">
    <property type="component" value="Unassembled WGS sequence"/>
</dbReference>
<gene>
    <name evidence="2" type="ORF">GCM10018785_06190</name>
</gene>
<organism evidence="2 3">
    <name type="scientific">Streptomyces longispororuber</name>
    <dbReference type="NCBI Taxonomy" id="68230"/>
    <lineage>
        <taxon>Bacteria</taxon>
        <taxon>Bacillati</taxon>
        <taxon>Actinomycetota</taxon>
        <taxon>Actinomycetes</taxon>
        <taxon>Kitasatosporales</taxon>
        <taxon>Streptomycetaceae</taxon>
        <taxon>Streptomyces</taxon>
    </lineage>
</organism>
<reference evidence="2" key="2">
    <citation type="submission" date="2020-09" db="EMBL/GenBank/DDBJ databases">
        <authorList>
            <person name="Sun Q."/>
            <person name="Ohkuma M."/>
        </authorList>
    </citation>
    <scope>NUCLEOTIDE SEQUENCE</scope>
    <source>
        <strain evidence="2">JCM 4784</strain>
    </source>
</reference>
<dbReference type="GO" id="GO:0030246">
    <property type="term" value="F:carbohydrate binding"/>
    <property type="evidence" value="ECO:0007669"/>
    <property type="project" value="InterPro"/>
</dbReference>
<accession>A0A918Z7N9</accession>
<dbReference type="RefSeq" id="WP_190134234.1">
    <property type="nucleotide sequence ID" value="NZ_BNBT01000005.1"/>
</dbReference>
<feature type="region of interest" description="Disordered" evidence="1">
    <location>
        <begin position="1"/>
        <end position="23"/>
    </location>
</feature>
<dbReference type="AlphaFoldDB" id="A0A918Z7N9"/>
<dbReference type="EMBL" id="BNBT01000005">
    <property type="protein sequence ID" value="GHE39349.1"/>
    <property type="molecule type" value="Genomic_DNA"/>
</dbReference>
<protein>
    <recommendedName>
        <fullName evidence="4">Carboxypeptidase regulatory-like domain-containing protein</fullName>
    </recommendedName>
</protein>
<keyword evidence="3" id="KW-1185">Reference proteome</keyword>